<reference evidence="6 7" key="1">
    <citation type="submission" date="2015-08" db="EMBL/GenBank/DDBJ databases">
        <title>Antibacterial properties of a collection of Vibrionaceae strains.</title>
        <authorList>
            <person name="Giubergia S."/>
        </authorList>
    </citation>
    <scope>NUCLEOTIDE SEQUENCE [LARGE SCALE GENOMIC DNA]</scope>
    <source>
        <strain evidence="6 7">S0821</strain>
    </source>
</reference>
<dbReference type="InterPro" id="IPR051054">
    <property type="entry name" value="SorC_transcr_regulators"/>
</dbReference>
<dbReference type="Pfam" id="PF04198">
    <property type="entry name" value="Sugar-bind"/>
    <property type="match status" value="1"/>
</dbReference>
<comment type="caution">
    <text evidence="6">The sequence shown here is derived from an EMBL/GenBank/DDBJ whole genome shotgun (WGS) entry which is preliminary data.</text>
</comment>
<dbReference type="RefSeq" id="WP_055465656.1">
    <property type="nucleotide sequence ID" value="NZ_CP035694.1"/>
</dbReference>
<dbReference type="AlphaFoldDB" id="A0A0Q2MFF1"/>
<evidence type="ECO:0000256" key="3">
    <source>
        <dbReference type="ARBA" id="ARBA00023125"/>
    </source>
</evidence>
<evidence type="ECO:0000256" key="1">
    <source>
        <dbReference type="ARBA" id="ARBA00010466"/>
    </source>
</evidence>
<dbReference type="PANTHER" id="PTHR34294:SF1">
    <property type="entry name" value="TRANSCRIPTIONAL REGULATOR LSRR"/>
    <property type="match status" value="1"/>
</dbReference>
<evidence type="ECO:0000259" key="5">
    <source>
        <dbReference type="Pfam" id="PF04198"/>
    </source>
</evidence>
<dbReference type="SUPFAM" id="SSF100950">
    <property type="entry name" value="NagB/RpiA/CoA transferase-like"/>
    <property type="match status" value="1"/>
</dbReference>
<dbReference type="Gene3D" id="1.10.10.10">
    <property type="entry name" value="Winged helix-like DNA-binding domain superfamily/Winged helix DNA-binding domain"/>
    <property type="match status" value="1"/>
</dbReference>
<evidence type="ECO:0000313" key="6">
    <source>
        <dbReference type="EMBL" id="KQH86729.1"/>
    </source>
</evidence>
<dbReference type="Proteomes" id="UP000051221">
    <property type="component" value="Unassembled WGS sequence"/>
</dbReference>
<keyword evidence="3" id="KW-0238">DNA-binding</keyword>
<dbReference type="GO" id="GO:0003677">
    <property type="term" value="F:DNA binding"/>
    <property type="evidence" value="ECO:0007669"/>
    <property type="project" value="UniProtKB-KW"/>
</dbReference>
<dbReference type="InterPro" id="IPR037171">
    <property type="entry name" value="NagB/RpiA_transferase-like"/>
</dbReference>
<organism evidence="6 7">
    <name type="scientific">Vibrio furnissii</name>
    <dbReference type="NCBI Taxonomy" id="29494"/>
    <lineage>
        <taxon>Bacteria</taxon>
        <taxon>Pseudomonadati</taxon>
        <taxon>Pseudomonadota</taxon>
        <taxon>Gammaproteobacteria</taxon>
        <taxon>Vibrionales</taxon>
        <taxon>Vibrionaceae</taxon>
        <taxon>Vibrio</taxon>
    </lineage>
</organism>
<sequence length="313" mass="34260">MARDDSFKTDQMVRAAWMYYISGRNQSDIASELGLSRPVVQRLIAAAKEEGIVSVGLHHPISTCLDYAELLKAKYQLVECNIVPTTSGEETLDNVSFGCFQLMSKYVKDQQNQIIGIGSGLTLKKAINRIDFESPNSQCVALISAMGVNGQCNYYDDVPLILARKIRANYYQLPAPRYALSADELKVWTGMRVFEEVAAVASNANVVFIGIGSLSKASPIIQDGFISADKADELNQQGAVGEILGRFINAQGDVIDCTINTFITSHDIRSNDCPRIGAACGEDKRPAILAALRGRWINGLVTDETTARWLLTQ</sequence>
<evidence type="ECO:0000256" key="2">
    <source>
        <dbReference type="ARBA" id="ARBA00023015"/>
    </source>
</evidence>
<dbReference type="OrthoDB" id="7065657at2"/>
<dbReference type="FunCoup" id="A0A0Q2MFF1">
    <property type="interactions" value="46"/>
</dbReference>
<evidence type="ECO:0000313" key="7">
    <source>
        <dbReference type="Proteomes" id="UP000051221"/>
    </source>
</evidence>
<comment type="similarity">
    <text evidence="1">Belongs to the SorC transcriptional regulatory family.</text>
</comment>
<name>A0A0Q2MFF1_VIBFU</name>
<keyword evidence="2" id="KW-0805">Transcription regulation</keyword>
<evidence type="ECO:0000256" key="4">
    <source>
        <dbReference type="ARBA" id="ARBA00023163"/>
    </source>
</evidence>
<proteinExistence type="inferred from homology"/>
<protein>
    <submittedName>
        <fullName evidence="6">Cytochrome C biogenesis protein CcdA</fullName>
    </submittedName>
</protein>
<keyword evidence="4" id="KW-0804">Transcription</keyword>
<dbReference type="InterPro" id="IPR007324">
    <property type="entry name" value="Sugar-bd_dom_put"/>
</dbReference>
<dbReference type="InterPro" id="IPR036388">
    <property type="entry name" value="WH-like_DNA-bd_sf"/>
</dbReference>
<gene>
    <name evidence="6" type="ORF">AMR76_06470</name>
</gene>
<accession>A0A0Q2MFF1</accession>
<dbReference type="EMBL" id="LKHS01000005">
    <property type="protein sequence ID" value="KQH86729.1"/>
    <property type="molecule type" value="Genomic_DNA"/>
</dbReference>
<dbReference type="Gene3D" id="3.40.50.1360">
    <property type="match status" value="1"/>
</dbReference>
<keyword evidence="7" id="KW-1185">Reference proteome</keyword>
<feature type="domain" description="Sugar-binding" evidence="5">
    <location>
        <begin position="60"/>
        <end position="311"/>
    </location>
</feature>
<dbReference type="PANTHER" id="PTHR34294">
    <property type="entry name" value="TRANSCRIPTIONAL REGULATOR-RELATED"/>
    <property type="match status" value="1"/>
</dbReference>
<dbReference type="GO" id="GO:0030246">
    <property type="term" value="F:carbohydrate binding"/>
    <property type="evidence" value="ECO:0007669"/>
    <property type="project" value="InterPro"/>
</dbReference>
<dbReference type="InParanoid" id="A0A0Q2MFF1"/>